<keyword evidence="3" id="KW-1185">Reference proteome</keyword>
<accession>A0A5A8F137</accession>
<dbReference type="SUPFAM" id="SSF143011">
    <property type="entry name" value="RelE-like"/>
    <property type="match status" value="1"/>
</dbReference>
<protein>
    <submittedName>
        <fullName evidence="2">Type II toxin-antitoxin system mRNA interferase toxin, RelE/StbE family</fullName>
    </submittedName>
</protein>
<dbReference type="NCBIfam" id="TIGR02385">
    <property type="entry name" value="RelE_StbE"/>
    <property type="match status" value="1"/>
</dbReference>
<evidence type="ECO:0000313" key="2">
    <source>
        <dbReference type="EMBL" id="KAA0257620.1"/>
    </source>
</evidence>
<name>A0A5A8F137_9BACT</name>
<dbReference type="Gene3D" id="3.30.2310.20">
    <property type="entry name" value="RelE-like"/>
    <property type="match status" value="1"/>
</dbReference>
<dbReference type="Pfam" id="PF05016">
    <property type="entry name" value="ParE_toxin"/>
    <property type="match status" value="1"/>
</dbReference>
<dbReference type="EMBL" id="VFJB01000006">
    <property type="protein sequence ID" value="KAA0257620.1"/>
    <property type="molecule type" value="Genomic_DNA"/>
</dbReference>
<dbReference type="InterPro" id="IPR035093">
    <property type="entry name" value="RelE/ParE_toxin_dom_sf"/>
</dbReference>
<dbReference type="Proteomes" id="UP000322876">
    <property type="component" value="Unassembled WGS sequence"/>
</dbReference>
<gene>
    <name evidence="2" type="ORF">FHQ18_07695</name>
</gene>
<comment type="caution">
    <text evidence="2">The sequence shown here is derived from an EMBL/GenBank/DDBJ whole genome shotgun (WGS) entry which is preliminary data.</text>
</comment>
<evidence type="ECO:0000256" key="1">
    <source>
        <dbReference type="ARBA" id="ARBA00022649"/>
    </source>
</evidence>
<organism evidence="2 3">
    <name type="scientific">Deferribacter autotrophicus</name>
    <dbReference type="NCBI Taxonomy" id="500465"/>
    <lineage>
        <taxon>Bacteria</taxon>
        <taxon>Pseudomonadati</taxon>
        <taxon>Deferribacterota</taxon>
        <taxon>Deferribacteres</taxon>
        <taxon>Deferribacterales</taxon>
        <taxon>Deferribacteraceae</taxon>
        <taxon>Deferribacter</taxon>
    </lineage>
</organism>
<keyword evidence="1" id="KW-1277">Toxin-antitoxin system</keyword>
<proteinExistence type="predicted"/>
<dbReference type="AlphaFoldDB" id="A0A5A8F137"/>
<evidence type="ECO:0000313" key="3">
    <source>
        <dbReference type="Proteomes" id="UP000322876"/>
    </source>
</evidence>
<reference evidence="2 3" key="1">
    <citation type="submission" date="2019-06" db="EMBL/GenBank/DDBJ databases">
        <title>Genomic insights into carbon and energy metabolism of Deferribacter autotrophicus revealed new metabolic traits in the phylum Deferribacteres.</title>
        <authorList>
            <person name="Slobodkin A.I."/>
            <person name="Slobodkina G.B."/>
            <person name="Allioux M."/>
            <person name="Alain K."/>
            <person name="Jebbar M."/>
            <person name="Shadrin V."/>
            <person name="Kublanov I.V."/>
            <person name="Toshchakov S.V."/>
            <person name="Bonch-Osmolovskaya E.A."/>
        </authorList>
    </citation>
    <scope>NUCLEOTIDE SEQUENCE [LARGE SCALE GENOMIC DNA]</scope>
    <source>
        <strain evidence="2 3">SL50</strain>
    </source>
</reference>
<dbReference type="RefSeq" id="WP_149266593.1">
    <property type="nucleotide sequence ID" value="NZ_VFJB01000006.1"/>
</dbReference>
<dbReference type="OrthoDB" id="15005at2"/>
<sequence>MSKKLKVKYSEIAVKDLKNFNVAERQLIVKKIHYLADNFEELKKTKKITELKGTKYKGQYRFIIARKIRAIFRIENEELILLVLRIGKRKDVYK</sequence>
<dbReference type="InterPro" id="IPR007712">
    <property type="entry name" value="RelE/ParE_toxin"/>
</dbReference>